<dbReference type="Proteomes" id="UP000192511">
    <property type="component" value="Unassembled WGS sequence"/>
</dbReference>
<protein>
    <recommendedName>
        <fullName evidence="4">DUF4153 domain-containing protein</fullName>
    </recommendedName>
</protein>
<evidence type="ECO:0000256" key="1">
    <source>
        <dbReference type="SAM" id="Phobius"/>
    </source>
</evidence>
<feature type="transmembrane region" description="Helical" evidence="1">
    <location>
        <begin position="129"/>
        <end position="153"/>
    </location>
</feature>
<feature type="transmembrane region" description="Helical" evidence="1">
    <location>
        <begin position="234"/>
        <end position="256"/>
    </location>
</feature>
<proteinExistence type="predicted"/>
<gene>
    <name evidence="2" type="ORF">A6J39_006435</name>
</gene>
<dbReference type="GeneID" id="98066797"/>
<dbReference type="RefSeq" id="WP_019232971.1">
    <property type="nucleotide sequence ID" value="NZ_CAAAHR010000080.1"/>
</dbReference>
<name>A0AAX0WR40_9GAMM</name>
<feature type="transmembrane region" description="Helical" evidence="1">
    <location>
        <begin position="87"/>
        <end position="108"/>
    </location>
</feature>
<evidence type="ECO:0000313" key="3">
    <source>
        <dbReference type="Proteomes" id="UP000192511"/>
    </source>
</evidence>
<dbReference type="EMBL" id="NBTX02000004">
    <property type="protein sequence ID" value="PNL60881.1"/>
    <property type="molecule type" value="Genomic_DNA"/>
</dbReference>
<feature type="transmembrane region" description="Helical" evidence="1">
    <location>
        <begin position="57"/>
        <end position="75"/>
    </location>
</feature>
<keyword evidence="1" id="KW-0812">Transmembrane</keyword>
<feature type="transmembrane region" description="Helical" evidence="1">
    <location>
        <begin position="207"/>
        <end position="228"/>
    </location>
</feature>
<feature type="transmembrane region" description="Helical" evidence="1">
    <location>
        <begin position="268"/>
        <end position="289"/>
    </location>
</feature>
<keyword evidence="3" id="KW-1185">Reference proteome</keyword>
<feature type="transmembrane region" description="Helical" evidence="1">
    <location>
        <begin position="295"/>
        <end position="317"/>
    </location>
</feature>
<keyword evidence="1" id="KW-0472">Membrane</keyword>
<sequence length="364" mass="41611">MPSRKGIYLFTLIGLLLGFALDGLIRNEITKLFDYTLICLFALLYGLAYNGKNSFRLVASSCIVALFLSLPLLPIEAQFTSLPLEHWITFLGAFPFFVYVGHSFHYAFHHDNTWRISYNSLFAAVWNTILLLFVASLFSALANVLILLGAFIFKTVGNDFLWNLYSNNFHFQLISHVTLFFIGLGVGQQNIKIIYSLRFILLRMMYYLFPFLALITIVYFILYLSHVLSGGEEYVNPLLILIPLAALGIIFFNAYFQDGSVESGAPSWLKLLLRIYRVILFLLVLMMTYKIFQSYSVDVNVVICIITGILFSLTYAITAWLPDKTEQEWVRIGNISSALYFIIILFLFNLPYMPIIFQVGAHPS</sequence>
<evidence type="ECO:0008006" key="4">
    <source>
        <dbReference type="Google" id="ProtNLM"/>
    </source>
</evidence>
<organism evidence="2 3">
    <name type="scientific">Legionella anisa</name>
    <dbReference type="NCBI Taxonomy" id="28082"/>
    <lineage>
        <taxon>Bacteria</taxon>
        <taxon>Pseudomonadati</taxon>
        <taxon>Pseudomonadota</taxon>
        <taxon>Gammaproteobacteria</taxon>
        <taxon>Legionellales</taxon>
        <taxon>Legionellaceae</taxon>
        <taxon>Legionella</taxon>
    </lineage>
</organism>
<dbReference type="AlphaFoldDB" id="A0AAX0WR40"/>
<feature type="transmembrane region" description="Helical" evidence="1">
    <location>
        <begin position="7"/>
        <end position="26"/>
    </location>
</feature>
<feature type="transmembrane region" description="Helical" evidence="1">
    <location>
        <begin position="173"/>
        <end position="195"/>
    </location>
</feature>
<evidence type="ECO:0000313" key="2">
    <source>
        <dbReference type="EMBL" id="PNL60881.1"/>
    </source>
</evidence>
<comment type="caution">
    <text evidence="2">The sequence shown here is derived from an EMBL/GenBank/DDBJ whole genome shotgun (WGS) entry which is preliminary data.</text>
</comment>
<accession>A0AAX0WR40</accession>
<feature type="transmembrane region" description="Helical" evidence="1">
    <location>
        <begin position="338"/>
        <end position="357"/>
    </location>
</feature>
<keyword evidence="1" id="KW-1133">Transmembrane helix</keyword>
<reference evidence="2" key="1">
    <citation type="submission" date="2017-12" db="EMBL/GenBank/DDBJ databases">
        <title>FDA dAtabase for Regulatory Grade micrObial Sequences (FDA-ARGOS): Supporting development and validation of Infectious Disease Dx tests.</title>
        <authorList>
            <person name="Kerrigan L."/>
            <person name="Tallon L.J."/>
            <person name="Sadzewicz L."/>
            <person name="Sengamalay N."/>
            <person name="Ott S."/>
            <person name="Godinez A."/>
            <person name="Nagaraj S."/>
            <person name="Vavikolanu K."/>
            <person name="Vyas G."/>
            <person name="Nadendla S."/>
            <person name="Aluvathingal J."/>
            <person name="Sichtig H."/>
        </authorList>
    </citation>
    <scope>NUCLEOTIDE SEQUENCE [LARGE SCALE GENOMIC DNA]</scope>
    <source>
        <strain evidence="2">FDAARGOS_200</strain>
    </source>
</reference>
<feature type="transmembrane region" description="Helical" evidence="1">
    <location>
        <begin position="32"/>
        <end position="50"/>
    </location>
</feature>